<evidence type="ECO:0000256" key="11">
    <source>
        <dbReference type="ARBA" id="ARBA00022982"/>
    </source>
</evidence>
<feature type="transmembrane region" description="Helical" evidence="18">
    <location>
        <begin position="142"/>
        <end position="164"/>
    </location>
</feature>
<feature type="transmembrane region" description="Helical" evidence="18">
    <location>
        <begin position="105"/>
        <end position="130"/>
    </location>
</feature>
<feature type="transmembrane region" description="Helical" evidence="18">
    <location>
        <begin position="380"/>
        <end position="401"/>
    </location>
</feature>
<evidence type="ECO:0000256" key="8">
    <source>
        <dbReference type="ARBA" id="ARBA00022692"/>
    </source>
</evidence>
<feature type="transmembrane region" description="Helical" evidence="18">
    <location>
        <begin position="344"/>
        <end position="368"/>
    </location>
</feature>
<evidence type="ECO:0000256" key="7">
    <source>
        <dbReference type="ARBA" id="ARBA00022660"/>
    </source>
</evidence>
<feature type="transmembrane region" description="Helical" evidence="18">
    <location>
        <begin position="493"/>
        <end position="514"/>
    </location>
</feature>
<keyword evidence="12 18" id="KW-1133">Transmembrane helix</keyword>
<evidence type="ECO:0000259" key="19">
    <source>
        <dbReference type="PROSITE" id="PS50855"/>
    </source>
</evidence>
<keyword evidence="13 18" id="KW-0408">Iron</keyword>
<dbReference type="PROSITE" id="PS00077">
    <property type="entry name" value="COX1_CUB"/>
    <property type="match status" value="1"/>
</dbReference>
<gene>
    <name evidence="20" type="primary">ctaD</name>
    <name evidence="20" type="ORF">LZ016_15020</name>
</gene>
<dbReference type="CDD" id="cd01662">
    <property type="entry name" value="Ubiquinol_Oxidase_I"/>
    <property type="match status" value="1"/>
</dbReference>
<evidence type="ECO:0000256" key="5">
    <source>
        <dbReference type="ARBA" id="ARBA00022475"/>
    </source>
</evidence>
<feature type="transmembrane region" description="Helical" evidence="18">
    <location>
        <begin position="188"/>
        <end position="214"/>
    </location>
</feature>
<dbReference type="NCBIfam" id="TIGR02891">
    <property type="entry name" value="CtaD_CoxA"/>
    <property type="match status" value="1"/>
</dbReference>
<evidence type="ECO:0000256" key="17">
    <source>
        <dbReference type="RuleBase" id="RU000370"/>
    </source>
</evidence>
<keyword evidence="9 18" id="KW-0479">Metal-binding</keyword>
<comment type="function">
    <text evidence="18">Cytochrome c oxidase is the component of the respiratory chain that catalyzes the reduction of oxygen to water. Subunits 1-3 form the functional core of the enzyme complex. CO I is the catalytic subunit of the enzyme. Electrons originating in cytochrome c are transferred via the copper A center of subunit 2 and heme A of subunit 1 to the bimetallic center formed by heme A3 and copper B.</text>
</comment>
<evidence type="ECO:0000256" key="12">
    <source>
        <dbReference type="ARBA" id="ARBA00022989"/>
    </source>
</evidence>
<comment type="subcellular location">
    <subcellularLocation>
        <location evidence="1 18">Cell membrane</location>
        <topology evidence="1 18">Multi-pass membrane protein</topology>
    </subcellularLocation>
</comment>
<dbReference type="InterPro" id="IPR023615">
    <property type="entry name" value="Cyt_c_Oxase_su1_BS"/>
</dbReference>
<evidence type="ECO:0000313" key="21">
    <source>
        <dbReference type="Proteomes" id="UP001203058"/>
    </source>
</evidence>
<name>A0ABS9VR22_9SPHN</name>
<evidence type="ECO:0000256" key="6">
    <source>
        <dbReference type="ARBA" id="ARBA00022617"/>
    </source>
</evidence>
<sequence length="654" mass="72286">MNAPYDKKADDRRLAEERKKLVRDAPDMTGAELATRLEKTWRTPLGLFGWLSSVDHKEIGRRYIVTALIFLALGGVLSIIMRLQLARPDNDLVSASRYNELFTMHGSTMMFLFAVPVMEGIAVYVVPLMLGTRSTGFPRLNAFSYWMYLGGGLMLWIAFVFNVAPDIGWFAYVPLSGPEYSPGKRADIWAQMITFTEVSALAAAVVLVCTILKMRAPGMTLARMPIYVWAMMVVAAMIIFSMPAVALSSGLLISDRLVGTQFYNPVERGDALLWQHLFWFFGHPEVYIIFLPAAGFVSQIVETFCRRPVFAKPVVVLALVSTGLLAFGLWVHHMFATGLPRVGYSFYTAASMAVAIPTGLQIFCWIATMWDGRPRFDVPLLYVIGFIITFVIGGLSGVIIASVPLDLQLHDTYFIVAHFHYVLIGGAVFPLLGAITYWFPKITGRMMSEGLGKVGFWMIFLGFQVAFFPMHIAGINGMPRRVYTYPAGIGLEIPNLLATIGSLVVATAVLLFVINMAMSLARGAKAGPNPWDAPTLEWATASPPPSYNFDHIPAVEGETPLWDVRDRLPVVTGLRVDERETLLTTVVAAAPESREPIPEASIWPFISAVAVAVFFVSSIFSPWAFVFGGIPCAIALIAWFWPKSLRREPEPVIS</sequence>
<comment type="similarity">
    <text evidence="3 17">Belongs to the heme-copper respiratory oxidase family.</text>
</comment>
<dbReference type="InterPro" id="IPR000883">
    <property type="entry name" value="Cyt_C_Oxase_1"/>
</dbReference>
<keyword evidence="4 17" id="KW-0813">Transport</keyword>
<dbReference type="PRINTS" id="PR01165">
    <property type="entry name" value="CYCOXIDASEI"/>
</dbReference>
<feature type="transmembrane region" description="Helical" evidence="18">
    <location>
        <begin position="623"/>
        <end position="641"/>
    </location>
</feature>
<evidence type="ECO:0000256" key="13">
    <source>
        <dbReference type="ARBA" id="ARBA00023004"/>
    </source>
</evidence>
<evidence type="ECO:0000256" key="15">
    <source>
        <dbReference type="ARBA" id="ARBA00023136"/>
    </source>
</evidence>
<dbReference type="RefSeq" id="WP_241448280.1">
    <property type="nucleotide sequence ID" value="NZ_JAKZHW010000002.1"/>
</dbReference>
<organism evidence="20 21">
    <name type="scientific">Sphingomonas telluris</name>
    <dbReference type="NCBI Taxonomy" id="2907998"/>
    <lineage>
        <taxon>Bacteria</taxon>
        <taxon>Pseudomonadati</taxon>
        <taxon>Pseudomonadota</taxon>
        <taxon>Alphaproteobacteria</taxon>
        <taxon>Sphingomonadales</taxon>
        <taxon>Sphingomonadaceae</taxon>
        <taxon>Sphingomonas</taxon>
    </lineage>
</organism>
<dbReference type="PANTHER" id="PTHR10422:SF35">
    <property type="entry name" value="CYTOCHROME BO(3) UBIQUINOL OXIDASE SUBUNIT 1"/>
    <property type="match status" value="1"/>
</dbReference>
<keyword evidence="15 18" id="KW-0472">Membrane</keyword>
<dbReference type="InterPro" id="IPR036927">
    <property type="entry name" value="Cyt_c_oxase-like_su1_sf"/>
</dbReference>
<feature type="transmembrane region" description="Helical" evidence="18">
    <location>
        <begin position="63"/>
        <end position="85"/>
    </location>
</feature>
<comment type="catalytic activity">
    <reaction evidence="16 18">
        <text>4 Fe(II)-[cytochrome c] + O2 + 8 H(+)(in) = 4 Fe(III)-[cytochrome c] + 2 H2O + 4 H(+)(out)</text>
        <dbReference type="Rhea" id="RHEA:11436"/>
        <dbReference type="Rhea" id="RHEA-COMP:10350"/>
        <dbReference type="Rhea" id="RHEA-COMP:14399"/>
        <dbReference type="ChEBI" id="CHEBI:15377"/>
        <dbReference type="ChEBI" id="CHEBI:15378"/>
        <dbReference type="ChEBI" id="CHEBI:15379"/>
        <dbReference type="ChEBI" id="CHEBI:29033"/>
        <dbReference type="ChEBI" id="CHEBI:29034"/>
        <dbReference type="EC" id="7.1.1.9"/>
    </reaction>
</comment>
<keyword evidence="6 17" id="KW-0349">Heme</keyword>
<evidence type="ECO:0000256" key="9">
    <source>
        <dbReference type="ARBA" id="ARBA00022723"/>
    </source>
</evidence>
<dbReference type="Proteomes" id="UP001203058">
    <property type="component" value="Unassembled WGS sequence"/>
</dbReference>
<dbReference type="InterPro" id="IPR023616">
    <property type="entry name" value="Cyt_c_oxase-like_su1_dom"/>
</dbReference>
<feature type="transmembrane region" description="Helical" evidence="18">
    <location>
        <begin position="226"/>
        <end position="253"/>
    </location>
</feature>
<protein>
    <recommendedName>
        <fullName evidence="18">Cytochrome c oxidase subunit 1</fullName>
        <ecNumber evidence="18">7.1.1.9</ecNumber>
    </recommendedName>
</protein>
<dbReference type="PROSITE" id="PS50855">
    <property type="entry name" value="COX1"/>
    <property type="match status" value="1"/>
</dbReference>
<evidence type="ECO:0000256" key="16">
    <source>
        <dbReference type="ARBA" id="ARBA00047816"/>
    </source>
</evidence>
<evidence type="ECO:0000256" key="2">
    <source>
        <dbReference type="ARBA" id="ARBA00004673"/>
    </source>
</evidence>
<keyword evidence="21" id="KW-1185">Reference proteome</keyword>
<keyword evidence="7 17" id="KW-0679">Respiratory chain</keyword>
<feature type="domain" description="Cytochrome oxidase subunit I profile" evidence="19">
    <location>
        <begin position="44"/>
        <end position="556"/>
    </location>
</feature>
<proteinExistence type="inferred from homology"/>
<keyword evidence="14 18" id="KW-0186">Copper</keyword>
<reference evidence="20 21" key="1">
    <citation type="submission" date="2022-03" db="EMBL/GenBank/DDBJ databases">
        <authorList>
            <person name="Jo J.-H."/>
            <person name="Im W.-T."/>
        </authorList>
    </citation>
    <scope>NUCLEOTIDE SEQUENCE [LARGE SCALE GENOMIC DNA]</scope>
    <source>
        <strain evidence="20 21">SM33</strain>
    </source>
</reference>
<feature type="transmembrane region" description="Helical" evidence="18">
    <location>
        <begin position="309"/>
        <end position="332"/>
    </location>
</feature>
<feature type="transmembrane region" description="Helical" evidence="18">
    <location>
        <begin position="413"/>
        <end position="439"/>
    </location>
</feature>
<dbReference type="Pfam" id="PF00115">
    <property type="entry name" value="COX1"/>
    <property type="match status" value="1"/>
</dbReference>
<keyword evidence="11 17" id="KW-0249">Electron transport</keyword>
<evidence type="ECO:0000313" key="20">
    <source>
        <dbReference type="EMBL" id="MCH8617408.1"/>
    </source>
</evidence>
<keyword evidence="5 18" id="KW-1003">Cell membrane</keyword>
<comment type="caution">
    <text evidence="20">The sequence shown here is derived from an EMBL/GenBank/DDBJ whole genome shotgun (WGS) entry which is preliminary data.</text>
</comment>
<evidence type="ECO:0000256" key="4">
    <source>
        <dbReference type="ARBA" id="ARBA00022448"/>
    </source>
</evidence>
<dbReference type="SUPFAM" id="SSF81442">
    <property type="entry name" value="Cytochrome c oxidase subunit I-like"/>
    <property type="match status" value="1"/>
</dbReference>
<keyword evidence="8 17" id="KW-0812">Transmembrane</keyword>
<dbReference type="InterPro" id="IPR014241">
    <property type="entry name" value="Cyt_c_oxidase_su1_bac"/>
</dbReference>
<keyword evidence="10" id="KW-1278">Translocase</keyword>
<dbReference type="Gene3D" id="1.20.210.10">
    <property type="entry name" value="Cytochrome c oxidase-like, subunit I domain"/>
    <property type="match status" value="1"/>
</dbReference>
<evidence type="ECO:0000256" key="14">
    <source>
        <dbReference type="ARBA" id="ARBA00023008"/>
    </source>
</evidence>
<dbReference type="PANTHER" id="PTHR10422">
    <property type="entry name" value="CYTOCHROME C OXIDASE SUBUNIT 1"/>
    <property type="match status" value="1"/>
</dbReference>
<comment type="pathway">
    <text evidence="2 18">Energy metabolism; oxidative phosphorylation.</text>
</comment>
<evidence type="ECO:0000256" key="1">
    <source>
        <dbReference type="ARBA" id="ARBA00004651"/>
    </source>
</evidence>
<evidence type="ECO:0000256" key="3">
    <source>
        <dbReference type="ARBA" id="ARBA00009578"/>
    </source>
</evidence>
<accession>A0ABS9VR22</accession>
<dbReference type="EC" id="7.1.1.9" evidence="18"/>
<dbReference type="EMBL" id="JAKZHW010000002">
    <property type="protein sequence ID" value="MCH8617408.1"/>
    <property type="molecule type" value="Genomic_DNA"/>
</dbReference>
<feature type="transmembrane region" description="Helical" evidence="18">
    <location>
        <begin position="451"/>
        <end position="473"/>
    </location>
</feature>
<evidence type="ECO:0000256" key="10">
    <source>
        <dbReference type="ARBA" id="ARBA00022967"/>
    </source>
</evidence>
<evidence type="ECO:0000256" key="18">
    <source>
        <dbReference type="RuleBase" id="RU363061"/>
    </source>
</evidence>
<feature type="transmembrane region" description="Helical" evidence="18">
    <location>
        <begin position="273"/>
        <end position="297"/>
    </location>
</feature>